<proteinExistence type="predicted"/>
<gene>
    <name evidence="1" type="ORF">RIF29_33926</name>
</gene>
<reference evidence="1 2" key="1">
    <citation type="submission" date="2024-01" db="EMBL/GenBank/DDBJ databases">
        <title>The genomes of 5 underutilized Papilionoideae crops provide insights into root nodulation and disease resistanc.</title>
        <authorList>
            <person name="Yuan L."/>
        </authorList>
    </citation>
    <scope>NUCLEOTIDE SEQUENCE [LARGE SCALE GENOMIC DNA]</scope>
    <source>
        <strain evidence="1">ZHUSHIDOU_FW_LH</strain>
        <tissue evidence="1">Leaf</tissue>
    </source>
</reference>
<evidence type="ECO:0000313" key="1">
    <source>
        <dbReference type="EMBL" id="KAK7251053.1"/>
    </source>
</evidence>
<sequence length="228" mass="24901">MEEKDIVAAVPKHKHRLIVSSTLAVKGTSKLTDETKAFAGGWTVRSSTPRLLNLSRFCLFDPCLFLNARAIHDDFLILAVVIAGLSRVDLQKATDCSSSVVLPTAVPSSDCSSSKAASRITFVSNLIAARPCDHDRTIQLLLGSSRPGRSQVHLVTRKNTICCNQSHSKTGVTGLGLQAHYQKENQGRALVQHDTMLLYPESIDDDEDPNVEFPSLSLCSDCREARKL</sequence>
<accession>A0AAN9EE58</accession>
<organism evidence="1 2">
    <name type="scientific">Crotalaria pallida</name>
    <name type="common">Smooth rattlebox</name>
    <name type="synonym">Crotalaria striata</name>
    <dbReference type="NCBI Taxonomy" id="3830"/>
    <lineage>
        <taxon>Eukaryota</taxon>
        <taxon>Viridiplantae</taxon>
        <taxon>Streptophyta</taxon>
        <taxon>Embryophyta</taxon>
        <taxon>Tracheophyta</taxon>
        <taxon>Spermatophyta</taxon>
        <taxon>Magnoliopsida</taxon>
        <taxon>eudicotyledons</taxon>
        <taxon>Gunneridae</taxon>
        <taxon>Pentapetalae</taxon>
        <taxon>rosids</taxon>
        <taxon>fabids</taxon>
        <taxon>Fabales</taxon>
        <taxon>Fabaceae</taxon>
        <taxon>Papilionoideae</taxon>
        <taxon>50 kb inversion clade</taxon>
        <taxon>genistoids sensu lato</taxon>
        <taxon>core genistoids</taxon>
        <taxon>Crotalarieae</taxon>
        <taxon>Crotalaria</taxon>
    </lineage>
</organism>
<dbReference type="EMBL" id="JAYWIO010000007">
    <property type="protein sequence ID" value="KAK7251053.1"/>
    <property type="molecule type" value="Genomic_DNA"/>
</dbReference>
<keyword evidence="2" id="KW-1185">Reference proteome</keyword>
<dbReference type="Proteomes" id="UP001372338">
    <property type="component" value="Unassembled WGS sequence"/>
</dbReference>
<comment type="caution">
    <text evidence="1">The sequence shown here is derived from an EMBL/GenBank/DDBJ whole genome shotgun (WGS) entry which is preliminary data.</text>
</comment>
<evidence type="ECO:0000313" key="2">
    <source>
        <dbReference type="Proteomes" id="UP001372338"/>
    </source>
</evidence>
<name>A0AAN9EE58_CROPI</name>
<protein>
    <submittedName>
        <fullName evidence="1">Uncharacterized protein</fullName>
    </submittedName>
</protein>
<dbReference type="AlphaFoldDB" id="A0AAN9EE58"/>